<protein>
    <submittedName>
        <fullName evidence="1">DUF1800 domain-containing protein</fullName>
    </submittedName>
</protein>
<dbReference type="Pfam" id="PF08811">
    <property type="entry name" value="DUF1800"/>
    <property type="match status" value="1"/>
</dbReference>
<dbReference type="InterPro" id="IPR014917">
    <property type="entry name" value="DUF1800"/>
</dbReference>
<evidence type="ECO:0000313" key="2">
    <source>
        <dbReference type="Proteomes" id="UP000787635"/>
    </source>
</evidence>
<evidence type="ECO:0000313" key="1">
    <source>
        <dbReference type="EMBL" id="NKC30744.1"/>
    </source>
</evidence>
<gene>
    <name evidence="1" type="ORF">HEQ75_07705</name>
</gene>
<name>A0ABX1E0R2_9PROT</name>
<comment type="caution">
    <text evidence="1">The sequence shown here is derived from an EMBL/GenBank/DDBJ whole genome shotgun (WGS) entry which is preliminary data.</text>
</comment>
<accession>A0ABX1E0R2</accession>
<proteinExistence type="predicted"/>
<organism evidence="1 2">
    <name type="scientific">Falsiroseomonas selenitidurans</name>
    <dbReference type="NCBI Taxonomy" id="2716335"/>
    <lineage>
        <taxon>Bacteria</taxon>
        <taxon>Pseudomonadati</taxon>
        <taxon>Pseudomonadota</taxon>
        <taxon>Alphaproteobacteria</taxon>
        <taxon>Acetobacterales</taxon>
        <taxon>Roseomonadaceae</taxon>
        <taxon>Falsiroseomonas</taxon>
    </lineage>
</organism>
<dbReference type="EMBL" id="JAAVNE010000009">
    <property type="protein sequence ID" value="NKC30744.1"/>
    <property type="molecule type" value="Genomic_DNA"/>
</dbReference>
<dbReference type="Proteomes" id="UP000787635">
    <property type="component" value="Unassembled WGS sequence"/>
</dbReference>
<sequence length="436" mass="47706">MSVQGQIAAIRFGLGLRLGESPPAEPRAWLLEQLEKPAPGPEGAPIADAMAIRIAFQQARRPRDPVGDRAATQAALIDFMQAEIRAQTERRLTTGQPFRERLVDFWMNHFTVSRRDGNVSLLIGDFERRAIRPHLTGPFEAMVLAVARHPAMLFYLNNTASVGPDSPAGQRIRRGLNENLAREILELHTLSPAGGYTQGDVQELARILTGWSVNNARPPHDFQFRPAAHEPGPKRLLGQRFAEGEAGGEAALRVLARHPATARHLAVKLARHFVADTPPPAAVSALERVLRESDCDLGAASRALVQLPEAWDPPLTKFRTPSDYTLAAGRALGLTGTQGDLVRNGMGQLAQPLWTAPQPNGWPDRAAEWATPEALMRRVDWAYRLAGRFARADLAAVTEAALGPFARAETVAEMRRAGSTRDALTLLLASPEFMHR</sequence>
<dbReference type="RefSeq" id="WP_168028941.1">
    <property type="nucleotide sequence ID" value="NZ_JAAVNE010000009.1"/>
</dbReference>
<keyword evidence="2" id="KW-1185">Reference proteome</keyword>
<reference evidence="1 2" key="1">
    <citation type="submission" date="2020-03" db="EMBL/GenBank/DDBJ databases">
        <title>Roseomonas selenitidurans sp. nov. isolated from urban soil.</title>
        <authorList>
            <person name="Liu H."/>
        </authorList>
    </citation>
    <scope>NUCLEOTIDE SEQUENCE [LARGE SCALE GENOMIC DNA]</scope>
    <source>
        <strain evidence="1 2">BU-1</strain>
    </source>
</reference>